<sequence>MADQFALTALLEELGQGHLFDGWPPPGEASADKQRFFAQVAQLDASYPGGLRAYVTNGRKLLADSKSGVNPLDGWIPSVPTGTSLEFASPVYTEHEAIGESEIGGCGFVLVAGGLGERLGFSGIKVALPYQITTEEPYLKLYISSILALQQRATELTGKEVELPLAIMVSEDTAAGTEELLKTNGFFGMKASQVTLLKQEKVPCLSDNEARLSIDPKDPFRLLTKPHGHGDVHFLMHSSGTIEKWEQAGVRWVYFFQDTNAPAFKVLPASLGVSKKLDLEVNSVSIARKAGESVGAIMTLTNQDGHSMTVNVEYNQIDALLKATVDPRGDVNGENGYSAYPGSINQLIFALPPYAAKLKETGGSMPEFVNPKYTDSSKTAFKSPTRLECMMQDYPKSLSSGARVGFSVVTGTIAFSPVKTNLADAKLKLGSGMPTYSAPSGEADIYAGHCQMLSALGVQVDADRLVVRAGVEVIDCPRVVIDPSFGVTLDEWRSKLPSPSNIKLAPGSTLVLSGDLRKLRIESLNLKGTLVVSLAPGAEVTLQNVNEDNAGWRFCEIAEGDQVPEPLAIRGYTLEKNGQRVLDFPKPGTFSVDDTANQCSLS</sequence>
<evidence type="ECO:0000256" key="2">
    <source>
        <dbReference type="ARBA" id="ARBA00001946"/>
    </source>
</evidence>
<dbReference type="GO" id="GO:0006048">
    <property type="term" value="P:UDP-N-acetylglucosamine biosynthetic process"/>
    <property type="evidence" value="ECO:0007669"/>
    <property type="project" value="TreeGrafter"/>
</dbReference>
<dbReference type="PANTHER" id="PTHR11952:SF9">
    <property type="entry name" value="UDP-SUGAR PYROPHOSPHORYLASE"/>
    <property type="match status" value="1"/>
</dbReference>
<dbReference type="GO" id="GO:0051748">
    <property type="term" value="F:UTP-monosaccharide-1-phosphate uridylyltransferase activity"/>
    <property type="evidence" value="ECO:0007669"/>
    <property type="project" value="UniProtKB-EC"/>
</dbReference>
<protein>
    <recommendedName>
        <fullName evidence="6">UTP-monosaccharide-1-phosphate uridylyltransferase</fullName>
        <ecNumber evidence="6">2.7.7.64</ecNumber>
    </recommendedName>
</protein>
<reference evidence="8 9" key="1">
    <citation type="journal article" date="2024" name="Science">
        <title>Giant polyketide synthase enzymes in the biosynthesis of giant marine polyether toxins.</title>
        <authorList>
            <person name="Fallon T.R."/>
            <person name="Shende V.V."/>
            <person name="Wierzbicki I.H."/>
            <person name="Pendleton A.L."/>
            <person name="Watervoot N.F."/>
            <person name="Auber R.P."/>
            <person name="Gonzalez D.J."/>
            <person name="Wisecaver J.H."/>
            <person name="Moore B.S."/>
        </authorList>
    </citation>
    <scope>NUCLEOTIDE SEQUENCE [LARGE SCALE GENOMIC DNA]</scope>
    <source>
        <strain evidence="8 9">12B1</strain>
    </source>
</reference>
<dbReference type="Gene3D" id="2.160.10.30">
    <property type="match status" value="1"/>
</dbReference>
<evidence type="ECO:0000256" key="5">
    <source>
        <dbReference type="ARBA" id="ARBA00038047"/>
    </source>
</evidence>
<proteinExistence type="inferred from homology"/>
<evidence type="ECO:0000256" key="3">
    <source>
        <dbReference type="ARBA" id="ARBA00022679"/>
    </source>
</evidence>
<evidence type="ECO:0000256" key="4">
    <source>
        <dbReference type="ARBA" id="ARBA00022695"/>
    </source>
</evidence>
<comment type="cofactor">
    <cofactor evidence="1">
        <name>Mn(2+)</name>
        <dbReference type="ChEBI" id="CHEBI:29035"/>
    </cofactor>
</comment>
<accession>A0AB34IZ26</accession>
<dbReference type="InterPro" id="IPR029044">
    <property type="entry name" value="Nucleotide-diphossugar_trans"/>
</dbReference>
<evidence type="ECO:0000256" key="7">
    <source>
        <dbReference type="ARBA" id="ARBA00048259"/>
    </source>
</evidence>
<keyword evidence="9" id="KW-1185">Reference proteome</keyword>
<comment type="similarity">
    <text evidence="5">Belongs to the USP family.</text>
</comment>
<dbReference type="InterPro" id="IPR039741">
    <property type="entry name" value="UDP-sugar_pyrophosphorylase"/>
</dbReference>
<dbReference type="AlphaFoldDB" id="A0AB34IZ26"/>
<comment type="catalytic activity">
    <reaction evidence="7">
        <text>a monosaccharide 1-phosphate + UTP + H(+) = a UDP-monosaccharide + diphosphate</text>
        <dbReference type="Rhea" id="RHEA:13205"/>
        <dbReference type="ChEBI" id="CHEBI:15378"/>
        <dbReference type="ChEBI" id="CHEBI:33019"/>
        <dbReference type="ChEBI" id="CHEBI:46398"/>
        <dbReference type="ChEBI" id="CHEBI:140358"/>
        <dbReference type="ChEBI" id="CHEBI:140359"/>
        <dbReference type="EC" id="2.7.7.64"/>
    </reaction>
</comment>
<evidence type="ECO:0000313" key="8">
    <source>
        <dbReference type="EMBL" id="KAL1508674.1"/>
    </source>
</evidence>
<dbReference type="GO" id="GO:0003977">
    <property type="term" value="F:UDP-N-acetylglucosamine diphosphorylase activity"/>
    <property type="evidence" value="ECO:0007669"/>
    <property type="project" value="TreeGrafter"/>
</dbReference>
<gene>
    <name evidence="8" type="ORF">AB1Y20_004769</name>
</gene>
<keyword evidence="4" id="KW-0548">Nucleotidyltransferase</keyword>
<comment type="cofactor">
    <cofactor evidence="2">
        <name>Mg(2+)</name>
        <dbReference type="ChEBI" id="CHEBI:18420"/>
    </cofactor>
</comment>
<evidence type="ECO:0000313" key="9">
    <source>
        <dbReference type="Proteomes" id="UP001515480"/>
    </source>
</evidence>
<name>A0AB34IZ26_PRYPA</name>
<dbReference type="Gene3D" id="3.90.550.10">
    <property type="entry name" value="Spore Coat Polysaccharide Biosynthesis Protein SpsA, Chain A"/>
    <property type="match status" value="1"/>
</dbReference>
<dbReference type="PANTHER" id="PTHR11952">
    <property type="entry name" value="UDP- GLUCOSE PYROPHOSPHORYLASE"/>
    <property type="match status" value="1"/>
</dbReference>
<comment type="caution">
    <text evidence="8">The sequence shown here is derived from an EMBL/GenBank/DDBJ whole genome shotgun (WGS) entry which is preliminary data.</text>
</comment>
<dbReference type="EC" id="2.7.7.64" evidence="6"/>
<dbReference type="SUPFAM" id="SSF53448">
    <property type="entry name" value="Nucleotide-diphospho-sugar transferases"/>
    <property type="match status" value="1"/>
</dbReference>
<dbReference type="Proteomes" id="UP001515480">
    <property type="component" value="Unassembled WGS sequence"/>
</dbReference>
<evidence type="ECO:0000256" key="6">
    <source>
        <dbReference type="ARBA" id="ARBA00039080"/>
    </source>
</evidence>
<organism evidence="8 9">
    <name type="scientific">Prymnesium parvum</name>
    <name type="common">Toxic golden alga</name>
    <dbReference type="NCBI Taxonomy" id="97485"/>
    <lineage>
        <taxon>Eukaryota</taxon>
        <taxon>Haptista</taxon>
        <taxon>Haptophyta</taxon>
        <taxon>Prymnesiophyceae</taxon>
        <taxon>Prymnesiales</taxon>
        <taxon>Prymnesiaceae</taxon>
        <taxon>Prymnesium</taxon>
    </lineage>
</organism>
<dbReference type="Pfam" id="PF01704">
    <property type="entry name" value="UDPGP"/>
    <property type="match status" value="1"/>
</dbReference>
<dbReference type="InterPro" id="IPR002618">
    <property type="entry name" value="UDPGP_fam"/>
</dbReference>
<keyword evidence="3" id="KW-0808">Transferase</keyword>
<dbReference type="EMBL" id="JBGBPQ010000016">
    <property type="protein sequence ID" value="KAL1508674.1"/>
    <property type="molecule type" value="Genomic_DNA"/>
</dbReference>
<evidence type="ECO:0000256" key="1">
    <source>
        <dbReference type="ARBA" id="ARBA00001936"/>
    </source>
</evidence>